<evidence type="ECO:0000313" key="2">
    <source>
        <dbReference type="Proteomes" id="UP000191686"/>
    </source>
</evidence>
<dbReference type="InterPro" id="IPR014729">
    <property type="entry name" value="Rossmann-like_a/b/a_fold"/>
</dbReference>
<organism evidence="1 2">
    <name type="scientific">Burkholderia cenocepacia</name>
    <dbReference type="NCBI Taxonomy" id="95486"/>
    <lineage>
        <taxon>Bacteria</taxon>
        <taxon>Pseudomonadati</taxon>
        <taxon>Pseudomonadota</taxon>
        <taxon>Betaproteobacteria</taxon>
        <taxon>Burkholderiales</taxon>
        <taxon>Burkholderiaceae</taxon>
        <taxon>Burkholderia</taxon>
        <taxon>Burkholderia cepacia complex</taxon>
    </lineage>
</organism>
<reference evidence="1 2" key="1">
    <citation type="journal article" date="2017" name="Front. Microbiol.">
        <title>Genomics reveals a unique clone of Burkholderia cenocepacia harbouring an actively excising novel genomic island.</title>
        <authorList>
            <person name="Patil P."/>
            <person name="Mali S."/>
            <person name="Midha S."/>
            <person name="Gautam V."/>
            <person name="Dash L."/>
            <person name="Kumar S."/>
            <person name="Shastri J."/>
            <person name="Singhal L."/>
            <person name="Patil P.B."/>
        </authorList>
    </citation>
    <scope>NUCLEOTIDE SEQUENCE [LARGE SCALE GENOMIC DNA]</scope>
    <source>
        <strain evidence="1 2">BC-19</strain>
    </source>
</reference>
<dbReference type="EMBL" id="JYMX02000018">
    <property type="protein sequence ID" value="MCW3713977.1"/>
    <property type="molecule type" value="Genomic_DNA"/>
</dbReference>
<sequence length="156" mass="17534">MHDPFKITQPTCISFSGGRTSAYMLWRVLQANGGVPADTVVCFANTGKEVEATLRFVRDCAEHWQIPIHWLEYLSTEPGYTQVDFDRASRQGEPFEALIRKRQYLPNPVARGCTTSLKIRPMHRYLSCVSSNRAGSAWRSSRPGPKPPCGGFAWSL</sequence>
<dbReference type="Gene3D" id="3.40.50.620">
    <property type="entry name" value="HUPs"/>
    <property type="match status" value="1"/>
</dbReference>
<dbReference type="AlphaFoldDB" id="A0ABD4UHI5"/>
<reference evidence="1 2" key="2">
    <citation type="journal article" date="2017" name="Front. Microbiol.">
        <title>Genomics Reveals a Unique Clone of Burkholderia cenocepacia Harboring an Actively Excising Novel Genomic Island.</title>
        <authorList>
            <person name="Patil P.P."/>
            <person name="Mali S."/>
            <person name="Midha S."/>
            <person name="Gautam V."/>
            <person name="Dash L."/>
            <person name="Kumar S."/>
            <person name="Shastri J."/>
            <person name="Singhal L."/>
            <person name="Patil P.B."/>
        </authorList>
    </citation>
    <scope>NUCLEOTIDE SEQUENCE [LARGE SCALE GENOMIC DNA]</scope>
    <source>
        <strain evidence="1 2">BC-19</strain>
    </source>
</reference>
<comment type="caution">
    <text evidence="1">The sequence shown here is derived from an EMBL/GenBank/DDBJ whole genome shotgun (WGS) entry which is preliminary data.</text>
</comment>
<gene>
    <name evidence="1" type="ORF">UE95_022040</name>
</gene>
<evidence type="ECO:0000313" key="1">
    <source>
        <dbReference type="EMBL" id="MCW3713977.1"/>
    </source>
</evidence>
<proteinExistence type="predicted"/>
<dbReference type="Proteomes" id="UP000191686">
    <property type="component" value="Unassembled WGS sequence"/>
</dbReference>
<dbReference type="SUPFAM" id="SSF52402">
    <property type="entry name" value="Adenine nucleotide alpha hydrolases-like"/>
    <property type="match status" value="1"/>
</dbReference>
<name>A0ABD4UHI5_9BURK</name>
<accession>A0ABD4UHI5</accession>
<dbReference type="RefSeq" id="WP_256870254.1">
    <property type="nucleotide sequence ID" value="NZ_JAIMII010000015.1"/>
</dbReference>
<evidence type="ECO:0008006" key="3">
    <source>
        <dbReference type="Google" id="ProtNLM"/>
    </source>
</evidence>
<protein>
    <recommendedName>
        <fullName evidence="3">Phosphoadenosine phosphosulphate reductase domain-containing protein</fullName>
    </recommendedName>
</protein>